<dbReference type="Proteomes" id="UP000193144">
    <property type="component" value="Unassembled WGS sequence"/>
</dbReference>
<feature type="non-terminal residue" evidence="1">
    <location>
        <position position="109"/>
    </location>
</feature>
<accession>A0A1Y1Y5V3</accession>
<dbReference type="OrthoDB" id="3559580at2759"/>
<sequence length="109" mass="12199">MIGRSKDTADFVFMFHYKKKGSRKEAMDAINDSEILRPFPGFKTGHCDLPPGVYRLIQPATVAESPNPSLIMDLSKDILFDPYEAMTDRMKIFVRSGDGTIRQATANVA</sequence>
<proteinExistence type="predicted"/>
<name>A0A1Y1Y5V3_9PLEO</name>
<protein>
    <submittedName>
        <fullName evidence="1">Uncharacterized protein</fullName>
    </submittedName>
</protein>
<organism evidence="1 2">
    <name type="scientific">Clohesyomyces aquaticus</name>
    <dbReference type="NCBI Taxonomy" id="1231657"/>
    <lineage>
        <taxon>Eukaryota</taxon>
        <taxon>Fungi</taxon>
        <taxon>Dikarya</taxon>
        <taxon>Ascomycota</taxon>
        <taxon>Pezizomycotina</taxon>
        <taxon>Dothideomycetes</taxon>
        <taxon>Pleosporomycetidae</taxon>
        <taxon>Pleosporales</taxon>
        <taxon>Lindgomycetaceae</taxon>
        <taxon>Clohesyomyces</taxon>
    </lineage>
</organism>
<dbReference type="AlphaFoldDB" id="A0A1Y1Y5V3"/>
<reference evidence="1 2" key="1">
    <citation type="submission" date="2016-07" db="EMBL/GenBank/DDBJ databases">
        <title>Pervasive Adenine N6-methylation of Active Genes in Fungi.</title>
        <authorList>
            <consortium name="DOE Joint Genome Institute"/>
            <person name="Mondo S.J."/>
            <person name="Dannebaum R.O."/>
            <person name="Kuo R.C."/>
            <person name="Labutti K."/>
            <person name="Haridas S."/>
            <person name="Kuo A."/>
            <person name="Salamov A."/>
            <person name="Ahrendt S.R."/>
            <person name="Lipzen A."/>
            <person name="Sullivan W."/>
            <person name="Andreopoulos W.B."/>
            <person name="Clum A."/>
            <person name="Lindquist E."/>
            <person name="Daum C."/>
            <person name="Ramamoorthy G.K."/>
            <person name="Gryganskyi A."/>
            <person name="Culley D."/>
            <person name="Magnuson J.K."/>
            <person name="James T.Y."/>
            <person name="O'Malley M.A."/>
            <person name="Stajich J.E."/>
            <person name="Spatafora J.W."/>
            <person name="Visel A."/>
            <person name="Grigoriev I.V."/>
        </authorList>
    </citation>
    <scope>NUCLEOTIDE SEQUENCE [LARGE SCALE GENOMIC DNA]</scope>
    <source>
        <strain evidence="1 2">CBS 115471</strain>
    </source>
</reference>
<evidence type="ECO:0000313" key="2">
    <source>
        <dbReference type="Proteomes" id="UP000193144"/>
    </source>
</evidence>
<evidence type="ECO:0000313" key="1">
    <source>
        <dbReference type="EMBL" id="ORX92964.1"/>
    </source>
</evidence>
<comment type="caution">
    <text evidence="1">The sequence shown here is derived from an EMBL/GenBank/DDBJ whole genome shotgun (WGS) entry which is preliminary data.</text>
</comment>
<keyword evidence="2" id="KW-1185">Reference proteome</keyword>
<dbReference type="EMBL" id="MCFA01000361">
    <property type="protein sequence ID" value="ORX92964.1"/>
    <property type="molecule type" value="Genomic_DNA"/>
</dbReference>
<gene>
    <name evidence="1" type="ORF">BCR34DRAFT_580792</name>
</gene>